<dbReference type="SUPFAM" id="SSF52540">
    <property type="entry name" value="P-loop containing nucleoside triphosphate hydrolases"/>
    <property type="match status" value="1"/>
</dbReference>
<dbReference type="Proteomes" id="UP000247702">
    <property type="component" value="Unassembled WGS sequence"/>
</dbReference>
<dbReference type="InterPro" id="IPR049163">
    <property type="entry name" value="Pif1-like_2B_dom"/>
</dbReference>
<dbReference type="EMBL" id="BEXD01004105">
    <property type="protein sequence ID" value="GBC06872.1"/>
    <property type="molecule type" value="Genomic_DNA"/>
</dbReference>
<dbReference type="InterPro" id="IPR027417">
    <property type="entry name" value="P-loop_NTPase"/>
</dbReference>
<dbReference type="Pfam" id="PF21530">
    <property type="entry name" value="Pif1_2B_dom"/>
    <property type="match status" value="1"/>
</dbReference>
<sequence>MRLCQSHNSQDDNSKQKEFAEFLLKIGNGEYSTNSNTENMITLSADMTITKGNLTDLADFVYPNLAKNSGNVNYMVGRAILTPKNTDVDIISDMLMSRLPGETRVYPSLDSTDSTENTYRQQSQIYSPEFLRSLKVSDLPPGELKLKTGIPIILLRNLNPSEGLCNVPG</sequence>
<evidence type="ECO:0000259" key="1">
    <source>
        <dbReference type="Pfam" id="PF21530"/>
    </source>
</evidence>
<dbReference type="PANTHER" id="PTHR10492:SF57">
    <property type="entry name" value="ATP-DEPENDENT DNA HELICASE"/>
    <property type="match status" value="1"/>
</dbReference>
<keyword evidence="3" id="KW-1185">Reference proteome</keyword>
<protein>
    <recommendedName>
        <fullName evidence="1">DNA helicase Pif1-like 2B domain-containing protein</fullName>
    </recommendedName>
</protein>
<accession>A0A2Z6SC06</accession>
<name>A0A2Z6SC06_9GLOM</name>
<reference evidence="2 3" key="1">
    <citation type="submission" date="2017-11" db="EMBL/GenBank/DDBJ databases">
        <title>The genome of Rhizophagus clarus HR1 reveals common genetic basis of auxotrophy among arbuscular mycorrhizal fungi.</title>
        <authorList>
            <person name="Kobayashi Y."/>
        </authorList>
    </citation>
    <scope>NUCLEOTIDE SEQUENCE [LARGE SCALE GENOMIC DNA]</scope>
    <source>
        <strain evidence="2 3">HR1</strain>
    </source>
</reference>
<evidence type="ECO:0000313" key="3">
    <source>
        <dbReference type="Proteomes" id="UP000247702"/>
    </source>
</evidence>
<dbReference type="PANTHER" id="PTHR10492">
    <property type="match status" value="1"/>
</dbReference>
<feature type="domain" description="DNA helicase Pif1-like 2B" evidence="1">
    <location>
        <begin position="129"/>
        <end position="166"/>
    </location>
</feature>
<organism evidence="2 3">
    <name type="scientific">Rhizophagus clarus</name>
    <dbReference type="NCBI Taxonomy" id="94130"/>
    <lineage>
        <taxon>Eukaryota</taxon>
        <taxon>Fungi</taxon>
        <taxon>Fungi incertae sedis</taxon>
        <taxon>Mucoromycota</taxon>
        <taxon>Glomeromycotina</taxon>
        <taxon>Glomeromycetes</taxon>
        <taxon>Glomerales</taxon>
        <taxon>Glomeraceae</taxon>
        <taxon>Rhizophagus</taxon>
    </lineage>
</organism>
<evidence type="ECO:0000313" key="2">
    <source>
        <dbReference type="EMBL" id="GBC06872.1"/>
    </source>
</evidence>
<comment type="caution">
    <text evidence="2">The sequence shown here is derived from an EMBL/GenBank/DDBJ whole genome shotgun (WGS) entry which is preliminary data.</text>
</comment>
<dbReference type="AlphaFoldDB" id="A0A2Z6SC06"/>
<proteinExistence type="predicted"/>
<dbReference type="STRING" id="94130.A0A2Z6SC06"/>
<gene>
    <name evidence="2" type="ORF">RclHR1_07100008</name>
</gene>